<evidence type="ECO:0000313" key="2">
    <source>
        <dbReference type="EMBL" id="MCI31582.1"/>
    </source>
</evidence>
<proteinExistence type="predicted"/>
<feature type="non-terminal residue" evidence="2">
    <location>
        <position position="1"/>
    </location>
</feature>
<reference evidence="2 3" key="1">
    <citation type="journal article" date="2018" name="Front. Plant Sci.">
        <title>Red Clover (Trifolium pratense) and Zigzag Clover (T. medium) - A Picture of Genomic Similarities and Differences.</title>
        <authorList>
            <person name="Dluhosova J."/>
            <person name="Istvanek J."/>
            <person name="Nedelnik J."/>
            <person name="Repkova J."/>
        </authorList>
    </citation>
    <scope>NUCLEOTIDE SEQUENCE [LARGE SCALE GENOMIC DNA]</scope>
    <source>
        <strain evidence="3">cv. 10/8</strain>
        <tissue evidence="2">Leaf</tissue>
    </source>
</reference>
<feature type="compositionally biased region" description="Polar residues" evidence="1">
    <location>
        <begin position="1"/>
        <end position="21"/>
    </location>
</feature>
<evidence type="ECO:0000313" key="3">
    <source>
        <dbReference type="Proteomes" id="UP000265520"/>
    </source>
</evidence>
<keyword evidence="3" id="KW-1185">Reference proteome</keyword>
<dbReference type="Proteomes" id="UP000265520">
    <property type="component" value="Unassembled WGS sequence"/>
</dbReference>
<protein>
    <submittedName>
        <fullName evidence="2">Uncharacterized protein</fullName>
    </submittedName>
</protein>
<dbReference type="AlphaFoldDB" id="A0A392R661"/>
<dbReference type="EMBL" id="LXQA010188262">
    <property type="protein sequence ID" value="MCI31582.1"/>
    <property type="molecule type" value="Genomic_DNA"/>
</dbReference>
<evidence type="ECO:0000256" key="1">
    <source>
        <dbReference type="SAM" id="MobiDB-lite"/>
    </source>
</evidence>
<accession>A0A392R661</accession>
<organism evidence="2 3">
    <name type="scientific">Trifolium medium</name>
    <dbReference type="NCBI Taxonomy" id="97028"/>
    <lineage>
        <taxon>Eukaryota</taxon>
        <taxon>Viridiplantae</taxon>
        <taxon>Streptophyta</taxon>
        <taxon>Embryophyta</taxon>
        <taxon>Tracheophyta</taxon>
        <taxon>Spermatophyta</taxon>
        <taxon>Magnoliopsida</taxon>
        <taxon>eudicotyledons</taxon>
        <taxon>Gunneridae</taxon>
        <taxon>Pentapetalae</taxon>
        <taxon>rosids</taxon>
        <taxon>fabids</taxon>
        <taxon>Fabales</taxon>
        <taxon>Fabaceae</taxon>
        <taxon>Papilionoideae</taxon>
        <taxon>50 kb inversion clade</taxon>
        <taxon>NPAAA clade</taxon>
        <taxon>Hologalegina</taxon>
        <taxon>IRL clade</taxon>
        <taxon>Trifolieae</taxon>
        <taxon>Trifolium</taxon>
    </lineage>
</organism>
<sequence>SGKIKSASNGQDEAKKFSNNNVKKKEGETNAVVAGSSQMPLTQMPYLQYPYVAVVAQGQYPQQACLIPPP</sequence>
<feature type="region of interest" description="Disordered" evidence="1">
    <location>
        <begin position="1"/>
        <end position="29"/>
    </location>
</feature>
<comment type="caution">
    <text evidence="2">The sequence shown here is derived from an EMBL/GenBank/DDBJ whole genome shotgun (WGS) entry which is preliminary data.</text>
</comment>
<name>A0A392R661_9FABA</name>